<feature type="compositionally biased region" description="Low complexity" evidence="1">
    <location>
        <begin position="12"/>
        <end position="21"/>
    </location>
</feature>
<keyword evidence="3" id="KW-1185">Reference proteome</keyword>
<feature type="region of interest" description="Disordered" evidence="1">
    <location>
        <begin position="1"/>
        <end position="39"/>
    </location>
</feature>
<evidence type="ECO:0000256" key="1">
    <source>
        <dbReference type="SAM" id="MobiDB-lite"/>
    </source>
</evidence>
<protein>
    <submittedName>
        <fullName evidence="2">Uncharacterized protein</fullName>
    </submittedName>
</protein>
<dbReference type="RefSeq" id="XP_025401846.1">
    <property type="nucleotide sequence ID" value="XM_025538426.1"/>
</dbReference>
<dbReference type="VEuPathDB" id="FungiDB:BO70DRAFT_178931"/>
<proteinExistence type="predicted"/>
<dbReference type="Proteomes" id="UP000247233">
    <property type="component" value="Unassembled WGS sequence"/>
</dbReference>
<evidence type="ECO:0000313" key="2">
    <source>
        <dbReference type="EMBL" id="PWY88310.1"/>
    </source>
</evidence>
<feature type="region of interest" description="Disordered" evidence="1">
    <location>
        <begin position="108"/>
        <end position="172"/>
    </location>
</feature>
<dbReference type="GeneID" id="37060663"/>
<reference evidence="2 3" key="1">
    <citation type="submission" date="2016-12" db="EMBL/GenBank/DDBJ databases">
        <title>The genomes of Aspergillus section Nigri reveals drivers in fungal speciation.</title>
        <authorList>
            <consortium name="DOE Joint Genome Institute"/>
            <person name="Vesth T.C."/>
            <person name="Nybo J."/>
            <person name="Theobald S."/>
            <person name="Brandl J."/>
            <person name="Frisvad J.C."/>
            <person name="Nielsen K.F."/>
            <person name="Lyhne E.K."/>
            <person name="Kogle M.E."/>
            <person name="Kuo A."/>
            <person name="Riley R."/>
            <person name="Clum A."/>
            <person name="Nolan M."/>
            <person name="Lipzen A."/>
            <person name="Salamov A."/>
            <person name="Henrissat B."/>
            <person name="Wiebenga A."/>
            <person name="De Vries R.P."/>
            <person name="Grigoriev I.V."/>
            <person name="Mortensen U.H."/>
            <person name="Andersen M.R."/>
            <person name="Baker S.E."/>
        </authorList>
    </citation>
    <scope>NUCLEOTIDE SEQUENCE [LARGE SCALE GENOMIC DNA]</scope>
    <source>
        <strain evidence="2 3">CBS 117.55</strain>
    </source>
</reference>
<gene>
    <name evidence="2" type="ORF">BO70DRAFT_178931</name>
</gene>
<sequence length="172" mass="18877">MYASLFGNTIDSSSALSSSVFPPSPDPIETSNMPFPPSTPKVRHPVFPFSYTPPLPLPLAFPFPFSSVTTPVHRRNSFPTSDPCSSLPSSPALKTGEVCSMATCRGQFLRANPNPNPNPHPDPHPKPSICRPSPHLHTSTPPHRNRQSTPHQTIRHRSGGEYTDIVTDRHEQ</sequence>
<organism evidence="2 3">
    <name type="scientific">Aspergillus heteromorphus CBS 117.55</name>
    <dbReference type="NCBI Taxonomy" id="1448321"/>
    <lineage>
        <taxon>Eukaryota</taxon>
        <taxon>Fungi</taxon>
        <taxon>Dikarya</taxon>
        <taxon>Ascomycota</taxon>
        <taxon>Pezizomycotina</taxon>
        <taxon>Eurotiomycetes</taxon>
        <taxon>Eurotiomycetidae</taxon>
        <taxon>Eurotiales</taxon>
        <taxon>Aspergillaceae</taxon>
        <taxon>Aspergillus</taxon>
        <taxon>Aspergillus subgen. Circumdati</taxon>
    </lineage>
</organism>
<name>A0A317WVL1_9EURO</name>
<evidence type="ECO:0000313" key="3">
    <source>
        <dbReference type="Proteomes" id="UP000247233"/>
    </source>
</evidence>
<dbReference type="AlphaFoldDB" id="A0A317WVL1"/>
<feature type="compositionally biased region" description="Polar residues" evidence="1">
    <location>
        <begin position="77"/>
        <end position="89"/>
    </location>
</feature>
<feature type="compositionally biased region" description="Polar residues" evidence="1">
    <location>
        <begin position="1"/>
        <end position="11"/>
    </location>
</feature>
<comment type="caution">
    <text evidence="2">The sequence shown here is derived from an EMBL/GenBank/DDBJ whole genome shotgun (WGS) entry which is preliminary data.</text>
</comment>
<feature type="compositionally biased region" description="Low complexity" evidence="1">
    <location>
        <begin position="132"/>
        <end position="142"/>
    </location>
</feature>
<accession>A0A317WVL1</accession>
<feature type="region of interest" description="Disordered" evidence="1">
    <location>
        <begin position="71"/>
        <end position="92"/>
    </location>
</feature>
<dbReference type="EMBL" id="MSFL01000005">
    <property type="protein sequence ID" value="PWY88310.1"/>
    <property type="molecule type" value="Genomic_DNA"/>
</dbReference>